<dbReference type="EMBL" id="PVNP01000212">
    <property type="protein sequence ID" value="PRO71222.1"/>
    <property type="molecule type" value="Genomic_DNA"/>
</dbReference>
<name>A0A2S9V439_9ALTE</name>
<organism evidence="1 2">
    <name type="scientific">Alteromonas alba</name>
    <dbReference type="NCBI Taxonomy" id="2079529"/>
    <lineage>
        <taxon>Bacteria</taxon>
        <taxon>Pseudomonadati</taxon>
        <taxon>Pseudomonadota</taxon>
        <taxon>Gammaproteobacteria</taxon>
        <taxon>Alteromonadales</taxon>
        <taxon>Alteromonadaceae</taxon>
        <taxon>Alteromonas/Salinimonas group</taxon>
        <taxon>Alteromonas</taxon>
    </lineage>
</organism>
<dbReference type="OrthoDB" id="5769209at2"/>
<dbReference type="RefSeq" id="WP_024016272.1">
    <property type="nucleotide sequence ID" value="NZ_PVNP01000212.1"/>
</dbReference>
<sequence length="94" mass="10556">MATKRRTREQWQELIDKQAAGELTVSEFCAQHALTVSNFYLWRKKLSDDSQSLAQQDNWLAFDMPASANQSAGSAWEIELALPGGVVLRMNRAA</sequence>
<dbReference type="NCBIfam" id="NF047593">
    <property type="entry name" value="IS66_ISAeme5_TnpA"/>
    <property type="match status" value="1"/>
</dbReference>
<gene>
    <name evidence="1" type="ORF">C6Y40_23275</name>
</gene>
<reference evidence="2" key="1">
    <citation type="journal article" date="2020" name="Int. J. Syst. Evol. Microbiol.">
        <title>Alteromonas alba sp. nov., a marine bacterium isolated from the seawater of the West Pacific Ocean.</title>
        <authorList>
            <person name="Sun C."/>
            <person name="Wu Y.-H."/>
            <person name="Xamxidin M."/>
            <person name="Cheng H."/>
            <person name="Xu X.-W."/>
        </authorList>
    </citation>
    <scope>NUCLEOTIDE SEQUENCE [LARGE SCALE GENOMIC DNA]</scope>
    <source>
        <strain evidence="2">190</strain>
    </source>
</reference>
<accession>A0A2S9V439</accession>
<proteinExistence type="predicted"/>
<evidence type="ECO:0008006" key="3">
    <source>
        <dbReference type="Google" id="ProtNLM"/>
    </source>
</evidence>
<dbReference type="Proteomes" id="UP000238949">
    <property type="component" value="Unassembled WGS sequence"/>
</dbReference>
<evidence type="ECO:0000313" key="2">
    <source>
        <dbReference type="Proteomes" id="UP000238949"/>
    </source>
</evidence>
<evidence type="ECO:0000313" key="1">
    <source>
        <dbReference type="EMBL" id="PRO71222.1"/>
    </source>
</evidence>
<protein>
    <recommendedName>
        <fullName evidence="3">IS66 family insertion sequence element accessory protein TnpB</fullName>
    </recommendedName>
</protein>
<dbReference type="AlphaFoldDB" id="A0A2S9V439"/>
<keyword evidence="2" id="KW-1185">Reference proteome</keyword>
<comment type="caution">
    <text evidence="1">The sequence shown here is derived from an EMBL/GenBank/DDBJ whole genome shotgun (WGS) entry which is preliminary data.</text>
</comment>